<feature type="non-terminal residue" evidence="2">
    <location>
        <position position="151"/>
    </location>
</feature>
<gene>
    <name evidence="2" type="ORF">BWD10_12130</name>
</gene>
<feature type="domain" description="Immunity protein 43" evidence="1">
    <location>
        <begin position="51"/>
        <end position="145"/>
    </location>
</feature>
<dbReference type="EMBL" id="MTBM01000041">
    <property type="protein sequence ID" value="OSI07089.1"/>
    <property type="molecule type" value="Genomic_DNA"/>
</dbReference>
<organism evidence="2 3">
    <name type="scientific">Neisseria zoodegmatis</name>
    <dbReference type="NCBI Taxonomy" id="326523"/>
    <lineage>
        <taxon>Bacteria</taxon>
        <taxon>Pseudomonadati</taxon>
        <taxon>Pseudomonadota</taxon>
        <taxon>Betaproteobacteria</taxon>
        <taxon>Neisseriales</taxon>
        <taxon>Neisseriaceae</taxon>
        <taxon>Neisseria</taxon>
    </lineage>
</organism>
<dbReference type="InterPro" id="IPR029079">
    <property type="entry name" value="Imm43"/>
</dbReference>
<dbReference type="Proteomes" id="UP000193466">
    <property type="component" value="Unassembled WGS sequence"/>
</dbReference>
<dbReference type="Pfam" id="PF15570">
    <property type="entry name" value="Imm43"/>
    <property type="match status" value="1"/>
</dbReference>
<comment type="caution">
    <text evidence="2">The sequence shown here is derived from an EMBL/GenBank/DDBJ whole genome shotgun (WGS) entry which is preliminary data.</text>
</comment>
<protein>
    <recommendedName>
        <fullName evidence="1">Immunity protein 43 domain-containing protein</fullName>
    </recommendedName>
</protein>
<reference evidence="2 3" key="1">
    <citation type="submission" date="2017-01" db="EMBL/GenBank/DDBJ databases">
        <authorList>
            <person name="Wolfgang W.J."/>
            <person name="Cole J."/>
            <person name="Wroblewski D."/>
            <person name="Mcginnis J."/>
            <person name="Musser K.A."/>
        </authorList>
    </citation>
    <scope>NUCLEOTIDE SEQUENCE [LARGE SCALE GENOMIC DNA]</scope>
    <source>
        <strain evidence="2 3">DSM 21643</strain>
    </source>
</reference>
<evidence type="ECO:0000313" key="3">
    <source>
        <dbReference type="Proteomes" id="UP000193466"/>
    </source>
</evidence>
<name>A0ABX3WCW4_9NEIS</name>
<evidence type="ECO:0000259" key="1">
    <source>
        <dbReference type="Pfam" id="PF15570"/>
    </source>
</evidence>
<sequence length="151" mass="17661">MDNFYAMLVDYEGKSCPGKILGLFSTEMMNPKNELFHSVDMNKEIFQINQEKIYLNLWKKQNVNFDYYSDSSSHIFSKECWSLISKYKIAPHISIPLTVAISDQAIAEEKSYKLFVFEKKQFFDEQTSIFQIGEMGTILPSKINFTDTKYD</sequence>
<accession>A0ABX3WCW4</accession>
<keyword evidence="3" id="KW-1185">Reference proteome</keyword>
<evidence type="ECO:0000313" key="2">
    <source>
        <dbReference type="EMBL" id="OSI07089.1"/>
    </source>
</evidence>
<proteinExistence type="predicted"/>
<dbReference type="RefSeq" id="WP_143773830.1">
    <property type="nucleotide sequence ID" value="NZ_MTBM01000041.1"/>
</dbReference>